<comment type="catalytic activity">
    <reaction evidence="7">
        <text>siroheme + 2 H(+) = 12,18-didecarboxysiroheme + 2 CO2</text>
        <dbReference type="Rhea" id="RHEA:19093"/>
        <dbReference type="ChEBI" id="CHEBI:15378"/>
        <dbReference type="ChEBI" id="CHEBI:16526"/>
        <dbReference type="ChEBI" id="CHEBI:60052"/>
        <dbReference type="ChEBI" id="CHEBI:140497"/>
        <dbReference type="EC" id="4.1.1.111"/>
    </reaction>
</comment>
<comment type="subunit">
    <text evidence="4">Probably forms a complex composed of NirD, NirL, NirG and NirH. All proteins are required for the total conversion of siroheme to didecarboxysiroheme.</text>
</comment>
<evidence type="ECO:0000256" key="3">
    <source>
        <dbReference type="ARBA" id="ARBA00023457"/>
    </source>
</evidence>
<evidence type="ECO:0000256" key="7">
    <source>
        <dbReference type="ARBA" id="ARBA00048470"/>
    </source>
</evidence>
<dbReference type="InterPro" id="IPR040523">
    <property type="entry name" value="AsnC_trans_reg2"/>
</dbReference>
<dbReference type="PANTHER" id="PTHR43413:SF1">
    <property type="entry name" value="SIROHEME DECARBOXYLASE NIRL SUBUNIT"/>
    <property type="match status" value="1"/>
</dbReference>
<dbReference type="EC" id="4.1.1.111" evidence="5"/>
<proteinExistence type="inferred from homology"/>
<dbReference type="Pfam" id="PF22451">
    <property type="entry name" value="NirdL-like_HTH"/>
    <property type="match status" value="1"/>
</dbReference>
<dbReference type="PANTHER" id="PTHR43413">
    <property type="entry name" value="TRANSCRIPTIONAL REGULATOR, ASNC FAMILY"/>
    <property type="match status" value="1"/>
</dbReference>
<name>A0ABV7HPN4_9GAMM</name>
<evidence type="ECO:0000256" key="1">
    <source>
        <dbReference type="ARBA" id="ARBA00023239"/>
    </source>
</evidence>
<dbReference type="Pfam" id="PF17805">
    <property type="entry name" value="AsnC_trans_reg2"/>
    <property type="match status" value="1"/>
</dbReference>
<evidence type="ECO:0000259" key="9">
    <source>
        <dbReference type="Pfam" id="PF22451"/>
    </source>
</evidence>
<evidence type="ECO:0000256" key="5">
    <source>
        <dbReference type="ARBA" id="ARBA00023471"/>
    </source>
</evidence>
<sequence length="222" mass="24644">MGSSLQLNASQLNASQLNAAPLTGTQQQLLRQAIQDGLPLTPQPYQTLATALGVSELAVMKTLQDWTTNGLIKRFGLVVKHHALGYRANAMVVWDVPDHQVDAIGDVLSKADPVTLCYQRPRRLPEWRYNLFTMIHGKSRSMVLEQLAELIEAHELDAIPRDVLFSYRLFKQCGGHYSSCQPNPHSQSETNSAACEYVAQQERLKTSALAEHSSSTRQVAYG</sequence>
<dbReference type="Gene3D" id="3.30.70.3460">
    <property type="match status" value="1"/>
</dbReference>
<dbReference type="EMBL" id="JBHRSZ010000009">
    <property type="protein sequence ID" value="MFC3153252.1"/>
    <property type="molecule type" value="Genomic_DNA"/>
</dbReference>
<accession>A0ABV7HPN4</accession>
<reference evidence="11" key="1">
    <citation type="journal article" date="2019" name="Int. J. Syst. Evol. Microbiol.">
        <title>The Global Catalogue of Microorganisms (GCM) 10K type strain sequencing project: providing services to taxonomists for standard genome sequencing and annotation.</title>
        <authorList>
            <consortium name="The Broad Institute Genomics Platform"/>
            <consortium name="The Broad Institute Genome Sequencing Center for Infectious Disease"/>
            <person name="Wu L."/>
            <person name="Ma J."/>
        </authorList>
    </citation>
    <scope>NUCLEOTIDE SEQUENCE [LARGE SCALE GENOMIC DNA]</scope>
    <source>
        <strain evidence="11">KCTC 52438</strain>
    </source>
</reference>
<comment type="function">
    <text evidence="6">Involved in heme d1 biosynthesis. Catalyzes the decarboxylation of siroheme into didecarboxysiroheme.</text>
</comment>
<evidence type="ECO:0000313" key="10">
    <source>
        <dbReference type="EMBL" id="MFC3153252.1"/>
    </source>
</evidence>
<gene>
    <name evidence="10" type="ORF">ACFOEK_19590</name>
</gene>
<comment type="similarity">
    <text evidence="3">Belongs to the Ahb/Nir family.</text>
</comment>
<feature type="domain" description="Siroheme decarboxylase NirL-like HTH" evidence="9">
    <location>
        <begin position="32"/>
        <end position="72"/>
    </location>
</feature>
<evidence type="ECO:0000259" key="8">
    <source>
        <dbReference type="Pfam" id="PF17805"/>
    </source>
</evidence>
<protein>
    <recommendedName>
        <fullName evidence="5">siroheme decarboxylase</fullName>
        <ecNumber evidence="5">4.1.1.111</ecNumber>
    </recommendedName>
</protein>
<dbReference type="InterPro" id="IPR053953">
    <property type="entry name" value="NirdL-like_HTH"/>
</dbReference>
<keyword evidence="11" id="KW-1185">Reference proteome</keyword>
<feature type="domain" description="Siroheme decarboxylase AsnC-like ligand binding" evidence="8">
    <location>
        <begin position="84"/>
        <end position="171"/>
    </location>
</feature>
<keyword evidence="1" id="KW-0456">Lyase</keyword>
<comment type="caution">
    <text evidence="10">The sequence shown here is derived from an EMBL/GenBank/DDBJ whole genome shotgun (WGS) entry which is preliminary data.</text>
</comment>
<evidence type="ECO:0000256" key="2">
    <source>
        <dbReference type="ARBA" id="ARBA00023444"/>
    </source>
</evidence>
<evidence type="ECO:0000256" key="6">
    <source>
        <dbReference type="ARBA" id="ARBA00045291"/>
    </source>
</evidence>
<dbReference type="InterPro" id="IPR050684">
    <property type="entry name" value="HTH-Siroheme_Decarb"/>
</dbReference>
<dbReference type="RefSeq" id="WP_386723176.1">
    <property type="nucleotide sequence ID" value="NZ_JBHRSZ010000009.1"/>
</dbReference>
<dbReference type="Proteomes" id="UP001595476">
    <property type="component" value="Unassembled WGS sequence"/>
</dbReference>
<comment type="pathway">
    <text evidence="2">Porphyrin-containing compound metabolism.</text>
</comment>
<organism evidence="10 11">
    <name type="scientific">Litoribrevibacter euphylliae</name>
    <dbReference type="NCBI Taxonomy" id="1834034"/>
    <lineage>
        <taxon>Bacteria</taxon>
        <taxon>Pseudomonadati</taxon>
        <taxon>Pseudomonadota</taxon>
        <taxon>Gammaproteobacteria</taxon>
        <taxon>Oceanospirillales</taxon>
        <taxon>Oceanospirillaceae</taxon>
        <taxon>Litoribrevibacter</taxon>
    </lineage>
</organism>
<evidence type="ECO:0000313" key="11">
    <source>
        <dbReference type="Proteomes" id="UP001595476"/>
    </source>
</evidence>
<evidence type="ECO:0000256" key="4">
    <source>
        <dbReference type="ARBA" id="ARBA00023465"/>
    </source>
</evidence>